<dbReference type="Proteomes" id="UP000280698">
    <property type="component" value="Unassembled WGS sequence"/>
</dbReference>
<name>A0ABX9W9S6_9ACTN</name>
<evidence type="ECO:0000313" key="2">
    <source>
        <dbReference type="EMBL" id="RNL89933.1"/>
    </source>
</evidence>
<reference evidence="2 3" key="1">
    <citation type="submission" date="2018-11" db="EMBL/GenBank/DDBJ databases">
        <title>Micromonospora sp. PPF5-17, a new actinomycetes isolated from a hot spring soil.</title>
        <authorList>
            <person name="Thawai C."/>
        </authorList>
    </citation>
    <scope>NUCLEOTIDE SEQUENCE [LARGE SCALE GENOMIC DNA]</scope>
    <source>
        <strain evidence="2 3">PPF5-17</strain>
    </source>
</reference>
<feature type="non-terminal residue" evidence="2">
    <location>
        <position position="53"/>
    </location>
</feature>
<gene>
    <name evidence="2" type="ORF">EFE23_24345</name>
</gene>
<protein>
    <submittedName>
        <fullName evidence="2">Nitrite reductase</fullName>
    </submittedName>
</protein>
<feature type="compositionally biased region" description="Low complexity" evidence="1">
    <location>
        <begin position="35"/>
        <end position="47"/>
    </location>
</feature>
<comment type="caution">
    <text evidence="2">The sequence shown here is derived from an EMBL/GenBank/DDBJ whole genome shotgun (WGS) entry which is preliminary data.</text>
</comment>
<proteinExistence type="predicted"/>
<sequence length="53" mass="5368">MSPERAPVGELFRRFRERLAAEGPGRLGGPGPHTGHGPKVTPPAGTAPEGGPG</sequence>
<keyword evidence="3" id="KW-1185">Reference proteome</keyword>
<accession>A0ABX9W9S6</accession>
<feature type="region of interest" description="Disordered" evidence="1">
    <location>
        <begin position="17"/>
        <end position="53"/>
    </location>
</feature>
<dbReference type="EMBL" id="RJLN01000102">
    <property type="protein sequence ID" value="RNL89933.1"/>
    <property type="molecule type" value="Genomic_DNA"/>
</dbReference>
<evidence type="ECO:0000256" key="1">
    <source>
        <dbReference type="SAM" id="MobiDB-lite"/>
    </source>
</evidence>
<organism evidence="2 3">
    <name type="scientific">Micromonospora solifontis</name>
    <dbReference type="NCBI Taxonomy" id="2487138"/>
    <lineage>
        <taxon>Bacteria</taxon>
        <taxon>Bacillati</taxon>
        <taxon>Actinomycetota</taxon>
        <taxon>Actinomycetes</taxon>
        <taxon>Micromonosporales</taxon>
        <taxon>Micromonosporaceae</taxon>
        <taxon>Micromonospora</taxon>
    </lineage>
</organism>
<evidence type="ECO:0000313" key="3">
    <source>
        <dbReference type="Proteomes" id="UP000280698"/>
    </source>
</evidence>
<feature type="compositionally biased region" description="Gly residues" evidence="1">
    <location>
        <begin position="25"/>
        <end position="34"/>
    </location>
</feature>